<keyword evidence="2" id="KW-1185">Reference proteome</keyword>
<protein>
    <recommendedName>
        <fullName evidence="3">ATP-binding protein</fullName>
    </recommendedName>
</protein>
<dbReference type="InterPro" id="IPR058084">
    <property type="entry name" value="Slr1658-like"/>
</dbReference>
<evidence type="ECO:0000313" key="1">
    <source>
        <dbReference type="EMBL" id="AHE98571.1"/>
    </source>
</evidence>
<organism evidence="1 2">
    <name type="scientific">Thioalkalivibrio paradoxus ARh 1</name>
    <dbReference type="NCBI Taxonomy" id="713585"/>
    <lineage>
        <taxon>Bacteria</taxon>
        <taxon>Pseudomonadati</taxon>
        <taxon>Pseudomonadota</taxon>
        <taxon>Gammaproteobacteria</taxon>
        <taxon>Chromatiales</taxon>
        <taxon>Ectothiorhodospiraceae</taxon>
        <taxon>Thioalkalivibrio</taxon>
    </lineage>
</organism>
<gene>
    <name evidence="1" type="ORF">THITH_10285</name>
</gene>
<evidence type="ECO:0000313" key="2">
    <source>
        <dbReference type="Proteomes" id="UP000005289"/>
    </source>
</evidence>
<sequence>MMEEYGQIRTIKHSRDTETLNLTFWPGSVPLQQRWRNNGLSADFLGDYVTTFFPLDDNDPGTRQRRNEVRGAVSFIANEMLENAMKFHDNSVSEPITMQILLGADQILFQESNSAGARATDTFRDFVRRLLSSDPGELYIEQLEHGDDRNGGGLGYLTMINDYDAELAWRFEPLGNDSFRVTTQVILKI</sequence>
<dbReference type="HOGENOM" id="CLU_100987_0_0_6"/>
<proteinExistence type="predicted"/>
<dbReference type="AlphaFoldDB" id="W0DJE4"/>
<dbReference type="EMBL" id="CP007029">
    <property type="protein sequence ID" value="AHE98571.1"/>
    <property type="molecule type" value="Genomic_DNA"/>
</dbReference>
<evidence type="ECO:0008006" key="3">
    <source>
        <dbReference type="Google" id="ProtNLM"/>
    </source>
</evidence>
<name>W0DJE4_9GAMM</name>
<dbReference type="Proteomes" id="UP000005289">
    <property type="component" value="Chromosome"/>
</dbReference>
<dbReference type="NCBIfam" id="NF047703">
    <property type="entry name" value="slr1658_superfam"/>
    <property type="match status" value="1"/>
</dbReference>
<dbReference type="KEGG" id="tti:THITH_10285"/>
<dbReference type="RefSeq" id="WP_006748255.1">
    <property type="nucleotide sequence ID" value="NZ_CP007029.1"/>
</dbReference>
<dbReference type="OrthoDB" id="5488639at2"/>
<reference evidence="1 2" key="1">
    <citation type="submission" date="2013-12" db="EMBL/GenBank/DDBJ databases">
        <authorList>
            <consortium name="DOE Joint Genome Institute"/>
            <person name="Muyzer G."/>
            <person name="Huntemann M."/>
            <person name="Han J."/>
            <person name="Chen A."/>
            <person name="Kyrpides N."/>
            <person name="Mavromatis K."/>
            <person name="Markowitz V."/>
            <person name="Palaniappan K."/>
            <person name="Ivanova N."/>
            <person name="Schaumberg A."/>
            <person name="Pati A."/>
            <person name="Liolios K."/>
            <person name="Nordberg H.P."/>
            <person name="Cantor M.N."/>
            <person name="Hua S.X."/>
            <person name="Woyke T."/>
        </authorList>
    </citation>
    <scope>NUCLEOTIDE SEQUENCE [LARGE SCALE GENOMIC DNA]</scope>
    <source>
        <strain evidence="1 2">ARh 1</strain>
    </source>
</reference>
<dbReference type="STRING" id="713585.THITH_10285"/>
<accession>W0DJE4</accession>